<dbReference type="Proteomes" id="UP000823749">
    <property type="component" value="Chromosome 4"/>
</dbReference>
<accession>A0AAV6KMW7</accession>
<protein>
    <submittedName>
        <fullName evidence="2">Uncharacterized protein</fullName>
    </submittedName>
</protein>
<keyword evidence="3" id="KW-1185">Reference proteome</keyword>
<comment type="caution">
    <text evidence="2">The sequence shown here is derived from an EMBL/GenBank/DDBJ whole genome shotgun (WGS) entry which is preliminary data.</text>
</comment>
<evidence type="ECO:0000256" key="1">
    <source>
        <dbReference type="SAM" id="MobiDB-lite"/>
    </source>
</evidence>
<reference evidence="2" key="1">
    <citation type="submission" date="2020-08" db="EMBL/GenBank/DDBJ databases">
        <title>Plant Genome Project.</title>
        <authorList>
            <person name="Zhang R.-G."/>
        </authorList>
    </citation>
    <scope>NUCLEOTIDE SEQUENCE</scope>
    <source>
        <strain evidence="2">WSP0</strain>
        <tissue evidence="2">Leaf</tissue>
    </source>
</reference>
<sequence length="65" mass="7471">MREREAAHSGVYFGEGGRESKVEGNTWMGEEHVYSHRNDTFSIALEGTRNYQNRSKQIDAITPRL</sequence>
<dbReference type="EMBL" id="JACTNZ010000004">
    <property type="protein sequence ID" value="KAG5553927.1"/>
    <property type="molecule type" value="Genomic_DNA"/>
</dbReference>
<proteinExistence type="predicted"/>
<feature type="region of interest" description="Disordered" evidence="1">
    <location>
        <begin position="1"/>
        <end position="21"/>
    </location>
</feature>
<evidence type="ECO:0000313" key="2">
    <source>
        <dbReference type="EMBL" id="KAG5553927.1"/>
    </source>
</evidence>
<evidence type="ECO:0000313" key="3">
    <source>
        <dbReference type="Proteomes" id="UP000823749"/>
    </source>
</evidence>
<organism evidence="2 3">
    <name type="scientific">Rhododendron griersonianum</name>
    <dbReference type="NCBI Taxonomy" id="479676"/>
    <lineage>
        <taxon>Eukaryota</taxon>
        <taxon>Viridiplantae</taxon>
        <taxon>Streptophyta</taxon>
        <taxon>Embryophyta</taxon>
        <taxon>Tracheophyta</taxon>
        <taxon>Spermatophyta</taxon>
        <taxon>Magnoliopsida</taxon>
        <taxon>eudicotyledons</taxon>
        <taxon>Gunneridae</taxon>
        <taxon>Pentapetalae</taxon>
        <taxon>asterids</taxon>
        <taxon>Ericales</taxon>
        <taxon>Ericaceae</taxon>
        <taxon>Ericoideae</taxon>
        <taxon>Rhodoreae</taxon>
        <taxon>Rhododendron</taxon>
    </lineage>
</organism>
<name>A0AAV6KMW7_9ERIC</name>
<dbReference type="AlphaFoldDB" id="A0AAV6KMW7"/>
<gene>
    <name evidence="2" type="ORF">RHGRI_011705</name>
</gene>